<keyword evidence="3" id="KW-1185">Reference proteome</keyword>
<dbReference type="Gene3D" id="1.20.1070.10">
    <property type="entry name" value="Rhodopsin 7-helix transmembrane proteins"/>
    <property type="match status" value="1"/>
</dbReference>
<accession>A0AAD4MIN6</accession>
<proteinExistence type="predicted"/>
<dbReference type="EMBL" id="JAKKPZ010000320">
    <property type="protein sequence ID" value="KAI1696566.1"/>
    <property type="molecule type" value="Genomic_DNA"/>
</dbReference>
<comment type="caution">
    <text evidence="2">The sequence shown here is derived from an EMBL/GenBank/DDBJ whole genome shotgun (WGS) entry which is preliminary data.</text>
</comment>
<protein>
    <submittedName>
        <fullName evidence="2">Uncharacterized protein</fullName>
    </submittedName>
</protein>
<keyword evidence="1" id="KW-1133">Transmembrane helix</keyword>
<feature type="transmembrane region" description="Helical" evidence="1">
    <location>
        <begin position="452"/>
        <end position="474"/>
    </location>
</feature>
<evidence type="ECO:0000313" key="3">
    <source>
        <dbReference type="Proteomes" id="UP001201812"/>
    </source>
</evidence>
<sequence length="482" mass="54506">MRRNITEKYYKNITQGGQTSSTLRITTDRSEPVTETSPSTITSIFAPIILDQHDIEEGLSQIADIRNITEEMMNNVLSTLDTFLISTQHVLQVNSSRILQSLSSIVRNSCCDIDFIGDLSLVVRRNTVSCLETDPKQWPTMNGIPIKLNFGYHEPIIKNHVSIEIPYETVCNEPKNNEYIVIYYLFSNQMLFAEKEKTGPDNVCELRKRPQQNVPVLSAQLVDKLSMETIHKMIIDEEHREMARIVFPVPLSGKLHGSTKLVYWEGEKWLDVKNSKTIMEHDHNVYVTNHLTDFTLVVDGLEMDPMLCDVALDSISVMINFLSFAGLLTLIGHFSIKRCWIRPDYVLPAVVLPLGFLSLNSAFIFFLIFIRIASQGGFLGIYVTFGQSSVRTTISTGTDSTKSVRSDNSSASLVSNGAKYVEKAFTLLCIQLMLGIPWICQYLALFAPQLTAAHYVFTVVIGSQGLIFFMLFCYRKIKSRYS</sequence>
<keyword evidence="1" id="KW-0812">Transmembrane</keyword>
<feature type="transmembrane region" description="Helical" evidence="1">
    <location>
        <begin position="310"/>
        <end position="334"/>
    </location>
</feature>
<keyword evidence="1" id="KW-0472">Membrane</keyword>
<feature type="transmembrane region" description="Helical" evidence="1">
    <location>
        <begin position="425"/>
        <end position="446"/>
    </location>
</feature>
<dbReference type="AlphaFoldDB" id="A0AAD4MIN6"/>
<gene>
    <name evidence="2" type="ORF">DdX_18985</name>
</gene>
<evidence type="ECO:0000313" key="2">
    <source>
        <dbReference type="EMBL" id="KAI1696566.1"/>
    </source>
</evidence>
<dbReference type="Proteomes" id="UP001201812">
    <property type="component" value="Unassembled WGS sequence"/>
</dbReference>
<name>A0AAD4MIN6_9BILA</name>
<feature type="transmembrane region" description="Helical" evidence="1">
    <location>
        <begin position="346"/>
        <end position="370"/>
    </location>
</feature>
<organism evidence="2 3">
    <name type="scientific">Ditylenchus destructor</name>
    <dbReference type="NCBI Taxonomy" id="166010"/>
    <lineage>
        <taxon>Eukaryota</taxon>
        <taxon>Metazoa</taxon>
        <taxon>Ecdysozoa</taxon>
        <taxon>Nematoda</taxon>
        <taxon>Chromadorea</taxon>
        <taxon>Rhabditida</taxon>
        <taxon>Tylenchina</taxon>
        <taxon>Tylenchomorpha</taxon>
        <taxon>Sphaerularioidea</taxon>
        <taxon>Anguinidae</taxon>
        <taxon>Anguininae</taxon>
        <taxon>Ditylenchus</taxon>
    </lineage>
</organism>
<evidence type="ECO:0000256" key="1">
    <source>
        <dbReference type="SAM" id="Phobius"/>
    </source>
</evidence>
<reference evidence="2" key="1">
    <citation type="submission" date="2022-01" db="EMBL/GenBank/DDBJ databases">
        <title>Genome Sequence Resource for Two Populations of Ditylenchus destructor, the Migratory Endoparasitic Phytonematode.</title>
        <authorList>
            <person name="Zhang H."/>
            <person name="Lin R."/>
            <person name="Xie B."/>
        </authorList>
    </citation>
    <scope>NUCLEOTIDE SEQUENCE</scope>
    <source>
        <strain evidence="2">BazhouSP</strain>
    </source>
</reference>